<proteinExistence type="predicted"/>
<comment type="caution">
    <text evidence="1">The sequence shown here is derived from an EMBL/GenBank/DDBJ whole genome shotgun (WGS) entry which is preliminary data.</text>
</comment>
<keyword evidence="2" id="KW-1185">Reference proteome</keyword>
<protein>
    <submittedName>
        <fullName evidence="1">Uncharacterized protein</fullName>
    </submittedName>
</protein>
<accession>A0A0M0K6N5</accession>
<reference evidence="2" key="1">
    <citation type="journal article" date="2015" name="PLoS Genet.">
        <title>Genome Sequence and Transcriptome Analyses of Chrysochromulina tobin: Metabolic Tools for Enhanced Algal Fitness in the Prominent Order Prymnesiales (Haptophyceae).</title>
        <authorList>
            <person name="Hovde B.T."/>
            <person name="Deodato C.R."/>
            <person name="Hunsperger H.M."/>
            <person name="Ryken S.A."/>
            <person name="Yost W."/>
            <person name="Jha R.K."/>
            <person name="Patterson J."/>
            <person name="Monnat R.J. Jr."/>
            <person name="Barlow S.B."/>
            <person name="Starkenburg S.R."/>
            <person name="Cattolico R.A."/>
        </authorList>
    </citation>
    <scope>NUCLEOTIDE SEQUENCE</scope>
    <source>
        <strain evidence="2">CCMP291</strain>
    </source>
</reference>
<dbReference type="AlphaFoldDB" id="A0A0M0K6N5"/>
<sequence length="200" mass="20665">MVEATLRKVHAAGHKSDAVDAAVRSYGLLALTLHLEAFATQIARELLRSVQRGAGLAHAQSLGRVCGGESESSRALEAAVASAAETLTLPRAVTAGFVAQCAVHQHAASALVAAGADGSRRHVDEFTLMHLLAHYGDARLVRDVASALPAEQVLAQLRTLGTPSGVTPAALAISRGLLLGASPFAALAPSPHVRIWDDAH</sequence>
<gene>
    <name evidence="1" type="ORF">Ctob_014113</name>
</gene>
<evidence type="ECO:0000313" key="2">
    <source>
        <dbReference type="Proteomes" id="UP000037460"/>
    </source>
</evidence>
<dbReference type="EMBL" id="JWZX01001211">
    <property type="protein sequence ID" value="KOO34465.1"/>
    <property type="molecule type" value="Genomic_DNA"/>
</dbReference>
<dbReference type="Proteomes" id="UP000037460">
    <property type="component" value="Unassembled WGS sequence"/>
</dbReference>
<organism evidence="1 2">
    <name type="scientific">Chrysochromulina tobinii</name>
    <dbReference type="NCBI Taxonomy" id="1460289"/>
    <lineage>
        <taxon>Eukaryota</taxon>
        <taxon>Haptista</taxon>
        <taxon>Haptophyta</taxon>
        <taxon>Prymnesiophyceae</taxon>
        <taxon>Prymnesiales</taxon>
        <taxon>Chrysochromulinaceae</taxon>
        <taxon>Chrysochromulina</taxon>
    </lineage>
</organism>
<name>A0A0M0K6N5_9EUKA</name>
<evidence type="ECO:0000313" key="1">
    <source>
        <dbReference type="EMBL" id="KOO34465.1"/>
    </source>
</evidence>